<proteinExistence type="predicted"/>
<dbReference type="EMBL" id="GBRH01162193">
    <property type="protein sequence ID" value="JAE35703.1"/>
    <property type="molecule type" value="Transcribed_RNA"/>
</dbReference>
<accession>A0A0A9UWI5</accession>
<evidence type="ECO:0000313" key="1">
    <source>
        <dbReference type="EMBL" id="JAE35703.1"/>
    </source>
</evidence>
<name>A0A0A9UWI5_ARUDO</name>
<protein>
    <submittedName>
        <fullName evidence="1">Uncharacterized protein</fullName>
    </submittedName>
</protein>
<organism evidence="1">
    <name type="scientific">Arundo donax</name>
    <name type="common">Giant reed</name>
    <name type="synonym">Donax arundinaceus</name>
    <dbReference type="NCBI Taxonomy" id="35708"/>
    <lineage>
        <taxon>Eukaryota</taxon>
        <taxon>Viridiplantae</taxon>
        <taxon>Streptophyta</taxon>
        <taxon>Embryophyta</taxon>
        <taxon>Tracheophyta</taxon>
        <taxon>Spermatophyta</taxon>
        <taxon>Magnoliopsida</taxon>
        <taxon>Liliopsida</taxon>
        <taxon>Poales</taxon>
        <taxon>Poaceae</taxon>
        <taxon>PACMAD clade</taxon>
        <taxon>Arundinoideae</taxon>
        <taxon>Arundineae</taxon>
        <taxon>Arundo</taxon>
    </lineage>
</organism>
<reference evidence="1" key="1">
    <citation type="submission" date="2014-09" db="EMBL/GenBank/DDBJ databases">
        <authorList>
            <person name="Magalhaes I.L.F."/>
            <person name="Oliveira U."/>
            <person name="Santos F.R."/>
            <person name="Vidigal T.H.D.A."/>
            <person name="Brescovit A.D."/>
            <person name="Santos A.J."/>
        </authorList>
    </citation>
    <scope>NUCLEOTIDE SEQUENCE</scope>
    <source>
        <tissue evidence="1">Shoot tissue taken approximately 20 cm above the soil surface</tissue>
    </source>
</reference>
<reference evidence="1" key="2">
    <citation type="journal article" date="2015" name="Data Brief">
        <title>Shoot transcriptome of the giant reed, Arundo donax.</title>
        <authorList>
            <person name="Barrero R.A."/>
            <person name="Guerrero F.D."/>
            <person name="Moolhuijzen P."/>
            <person name="Goolsby J.A."/>
            <person name="Tidwell J."/>
            <person name="Bellgard S.E."/>
            <person name="Bellgard M.I."/>
        </authorList>
    </citation>
    <scope>NUCLEOTIDE SEQUENCE</scope>
    <source>
        <tissue evidence="1">Shoot tissue taken approximately 20 cm above the soil surface</tissue>
    </source>
</reference>
<sequence length="59" mass="6498">MFTVRGPTKSFDSLLASSFLFRALSMQQTKSKRTHKTATIEPAINPTSGPVPRPCFLSL</sequence>
<dbReference type="AlphaFoldDB" id="A0A0A9UWI5"/>